<organism evidence="2 3">
    <name type="scientific">Mesorhizobium denitrificans</name>
    <dbReference type="NCBI Taxonomy" id="2294114"/>
    <lineage>
        <taxon>Bacteria</taxon>
        <taxon>Pseudomonadati</taxon>
        <taxon>Pseudomonadota</taxon>
        <taxon>Alphaproteobacteria</taxon>
        <taxon>Hyphomicrobiales</taxon>
        <taxon>Phyllobacteriaceae</taxon>
        <taxon>Mesorhizobium</taxon>
    </lineage>
</organism>
<dbReference type="Gene3D" id="3.30.1150.10">
    <property type="match status" value="1"/>
</dbReference>
<dbReference type="Proteomes" id="UP000262379">
    <property type="component" value="Unassembled WGS sequence"/>
</dbReference>
<gene>
    <name evidence="2" type="ORF">DY251_02085</name>
</gene>
<protein>
    <recommendedName>
        <fullName evidence="4">Cell envelope integrity protein TolA</fullName>
    </recommendedName>
</protein>
<dbReference type="AlphaFoldDB" id="A0A371XJW8"/>
<dbReference type="RefSeq" id="WP_116622158.1">
    <property type="nucleotide sequence ID" value="NZ_QURN01000001.1"/>
</dbReference>
<evidence type="ECO:0000256" key="1">
    <source>
        <dbReference type="SAM" id="SignalP"/>
    </source>
</evidence>
<evidence type="ECO:0008006" key="4">
    <source>
        <dbReference type="Google" id="ProtNLM"/>
    </source>
</evidence>
<reference evidence="3" key="1">
    <citation type="submission" date="2018-08" db="EMBL/GenBank/DDBJ databases">
        <authorList>
            <person name="Im W.T."/>
        </authorList>
    </citation>
    <scope>NUCLEOTIDE SEQUENCE [LARGE SCALE GENOMIC DNA]</scope>
    <source>
        <strain evidence="3">LA-28</strain>
    </source>
</reference>
<dbReference type="EMBL" id="QURN01000001">
    <property type="protein sequence ID" value="RFC69537.1"/>
    <property type="molecule type" value="Genomic_DNA"/>
</dbReference>
<feature type="signal peptide" evidence="1">
    <location>
        <begin position="1"/>
        <end position="22"/>
    </location>
</feature>
<dbReference type="SUPFAM" id="SSF74653">
    <property type="entry name" value="TolA/TonB C-terminal domain"/>
    <property type="match status" value="1"/>
</dbReference>
<comment type="caution">
    <text evidence="2">The sequence shown here is derived from an EMBL/GenBank/DDBJ whole genome shotgun (WGS) entry which is preliminary data.</text>
</comment>
<accession>A0A371XJW8</accession>
<evidence type="ECO:0000313" key="2">
    <source>
        <dbReference type="EMBL" id="RFC69537.1"/>
    </source>
</evidence>
<evidence type="ECO:0000313" key="3">
    <source>
        <dbReference type="Proteomes" id="UP000262379"/>
    </source>
</evidence>
<proteinExistence type="predicted"/>
<feature type="chain" id="PRO_5016868940" description="Cell envelope integrity protein TolA" evidence="1">
    <location>
        <begin position="23"/>
        <end position="127"/>
    </location>
</feature>
<name>A0A371XJW8_9HYPH</name>
<sequence>MTNLPILLLPAIAALTPISAYAAKLPDAVQMQLVMMLQAEIAPCWTMPPIDGKAPAPVTIQVLLKKDGSLARKPSAIALPQDKTAKALATSAIRAVERCAPFDSVAQHPKAYDNWRELHINFAPLGN</sequence>
<keyword evidence="3" id="KW-1185">Reference proteome</keyword>
<keyword evidence="1" id="KW-0732">Signal</keyword>